<dbReference type="InterPro" id="IPR011200">
    <property type="entry name" value="UCP012608"/>
</dbReference>
<dbReference type="RefSeq" id="WP_079727055.1">
    <property type="nucleotide sequence ID" value="NZ_FUZP01000001.1"/>
</dbReference>
<dbReference type="EMBL" id="FUZP01000001">
    <property type="protein sequence ID" value="SKC43253.1"/>
    <property type="molecule type" value="Genomic_DNA"/>
</dbReference>
<dbReference type="Pfam" id="PF10094">
    <property type="entry name" value="DUF2332"/>
    <property type="match status" value="3"/>
</dbReference>
<evidence type="ECO:0008006" key="4">
    <source>
        <dbReference type="Google" id="ProtNLM"/>
    </source>
</evidence>
<gene>
    <name evidence="2" type="ORF">SAMN06309945_0907</name>
</gene>
<reference evidence="2 3" key="1">
    <citation type="submission" date="2017-02" db="EMBL/GenBank/DDBJ databases">
        <authorList>
            <person name="Peterson S.W."/>
        </authorList>
    </citation>
    <scope>NUCLEOTIDE SEQUENCE [LARGE SCALE GENOMIC DNA]</scope>
    <source>
        <strain evidence="2 3">VKM Ac-2059</strain>
    </source>
</reference>
<dbReference type="Proteomes" id="UP000190857">
    <property type="component" value="Unassembled WGS sequence"/>
</dbReference>
<sequence>MDRTRAWYERFARQEAAGRSPLYVAWAEGVAADDEVLALLDELPPEKRQPNLLFACARWCGADDGMAEVASPREVPSPRERVSSRERASSGATIGATAGASWGGEVGADVGTRVAAGADADNGGTPYAAFRGFVVSNWSRVAEEMRLRSTQTNEPGRTASILPVLAQIDEAEGPLALIDVGASAGLCLYPDRYSFRLTHSSSVRSLDAEPGAQMLDPDDDIGRVDAETGAQMLNPDDGIWRLDPEDGLSSVVLETVITDTAGRNDAALDSADRDKHTRDASETTVPAGPDAAQGSAEAIPASLVLPTRMPRIAWRAGIDLAPIDVRDAEDIRWFLTLLWPEETERRSRIEAALEIVRRNPPLLVTGDAVDDLAALVAQVPAGATPVVVTAGVLAYLPPARREEFAREVRRLGVRWISNEGERVLPAVAERLARIEEAGAAASEPGRFIIALDGEPLAVAGPHGQWLRFL</sequence>
<accession>A0A1T5IWD3</accession>
<feature type="compositionally biased region" description="Basic and acidic residues" evidence="1">
    <location>
        <begin position="270"/>
        <end position="281"/>
    </location>
</feature>
<proteinExistence type="predicted"/>
<feature type="compositionally biased region" description="Basic and acidic residues" evidence="1">
    <location>
        <begin position="76"/>
        <end position="88"/>
    </location>
</feature>
<evidence type="ECO:0000256" key="1">
    <source>
        <dbReference type="SAM" id="MobiDB-lite"/>
    </source>
</evidence>
<protein>
    <recommendedName>
        <fullName evidence="4">DUF2332 domain-containing protein</fullName>
    </recommendedName>
</protein>
<feature type="region of interest" description="Disordered" evidence="1">
    <location>
        <begin position="264"/>
        <end position="294"/>
    </location>
</feature>
<feature type="region of interest" description="Disordered" evidence="1">
    <location>
        <begin position="69"/>
        <end position="95"/>
    </location>
</feature>
<dbReference type="AlphaFoldDB" id="A0A1T5IWD3"/>
<dbReference type="STRING" id="123320.SAMN06309945_0907"/>
<organism evidence="2 3">
    <name type="scientific">Okibacterium fritillariae</name>
    <dbReference type="NCBI Taxonomy" id="123320"/>
    <lineage>
        <taxon>Bacteria</taxon>
        <taxon>Bacillati</taxon>
        <taxon>Actinomycetota</taxon>
        <taxon>Actinomycetes</taxon>
        <taxon>Micrococcales</taxon>
        <taxon>Microbacteriaceae</taxon>
        <taxon>Okibacterium</taxon>
    </lineage>
</organism>
<evidence type="ECO:0000313" key="3">
    <source>
        <dbReference type="Proteomes" id="UP000190857"/>
    </source>
</evidence>
<name>A0A1T5IWD3_9MICO</name>
<evidence type="ECO:0000313" key="2">
    <source>
        <dbReference type="EMBL" id="SKC43253.1"/>
    </source>
</evidence>
<keyword evidence="3" id="KW-1185">Reference proteome</keyword>